<dbReference type="Gene3D" id="2.130.10.10">
    <property type="entry name" value="YVTN repeat-like/Quinoprotein amine dehydrogenase"/>
    <property type="match status" value="2"/>
</dbReference>
<dbReference type="InterPro" id="IPR015943">
    <property type="entry name" value="WD40/YVTN_repeat-like_dom_sf"/>
</dbReference>
<evidence type="ECO:0000256" key="1">
    <source>
        <dbReference type="ARBA" id="ARBA00007625"/>
    </source>
</evidence>
<gene>
    <name evidence="7" type="ORF">QBC41DRAFT_224411</name>
</gene>
<dbReference type="PANTHER" id="PTHR44019:SF20">
    <property type="entry name" value="WD REPEAT-CONTAINING PROTEIN 55"/>
    <property type="match status" value="1"/>
</dbReference>
<name>A0AA39ZDT9_9PEZI</name>
<evidence type="ECO:0000256" key="4">
    <source>
        <dbReference type="ARBA" id="ARBA00039238"/>
    </source>
</evidence>
<accession>A0AA39ZDT9</accession>
<evidence type="ECO:0000256" key="5">
    <source>
        <dbReference type="ARBA" id="ARBA00039514"/>
    </source>
</evidence>
<dbReference type="InterPro" id="IPR036322">
    <property type="entry name" value="WD40_repeat_dom_sf"/>
</dbReference>
<reference evidence="7" key="1">
    <citation type="submission" date="2023-06" db="EMBL/GenBank/DDBJ databases">
        <title>Genome-scale phylogeny and comparative genomics of the fungal order Sordariales.</title>
        <authorList>
            <consortium name="Lawrence Berkeley National Laboratory"/>
            <person name="Hensen N."/>
            <person name="Bonometti L."/>
            <person name="Westerberg I."/>
            <person name="Brannstrom I.O."/>
            <person name="Guillou S."/>
            <person name="Cros-Aarteil S."/>
            <person name="Calhoun S."/>
            <person name="Haridas S."/>
            <person name="Kuo A."/>
            <person name="Mondo S."/>
            <person name="Pangilinan J."/>
            <person name="Riley R."/>
            <person name="Labutti K."/>
            <person name="Andreopoulos B."/>
            <person name="Lipzen A."/>
            <person name="Chen C."/>
            <person name="Yanf M."/>
            <person name="Daum C."/>
            <person name="Ng V."/>
            <person name="Clum A."/>
            <person name="Steindorff A."/>
            <person name="Ohm R."/>
            <person name="Martin F."/>
            <person name="Silar P."/>
            <person name="Natvig D."/>
            <person name="Lalanne C."/>
            <person name="Gautier V."/>
            <person name="Ament-Velasquez S.L."/>
            <person name="Kruys A."/>
            <person name="Hutchinson M.I."/>
            <person name="Powell A.J."/>
            <person name="Barry K."/>
            <person name="Miller A.N."/>
            <person name="Grigoriev I.V."/>
            <person name="Debuchy R."/>
            <person name="Gladieux P."/>
            <person name="Thoren M.H."/>
            <person name="Johannesson H."/>
        </authorList>
    </citation>
    <scope>NUCLEOTIDE SEQUENCE</scope>
    <source>
        <strain evidence="7">CBS 307.81</strain>
    </source>
</reference>
<keyword evidence="8" id="KW-1185">Reference proteome</keyword>
<evidence type="ECO:0000313" key="8">
    <source>
        <dbReference type="Proteomes" id="UP001174997"/>
    </source>
</evidence>
<dbReference type="InterPro" id="IPR050505">
    <property type="entry name" value="WDR55/POC1"/>
</dbReference>
<sequence length="414" mass="44488">MLENLCTLPLSADLFTQVLHPSEPLLTVGLASGRVETFRLPNDDDDEDESGRRSTTNSGRGMIKSVWSTRRHKGSCRHLAYSHDGSAMYSAGTDSVVKHFSPETGNVISKIGLPPRNSATSTTDCPAILHVLSPQTLLLGTDSGGLYIFDLRENGSLNPKPVRKHVPHADYISSITPLPASAESTSGFPKQWVSTGGTTLAVTDLRHGIVATSEDQEDELLCSTIIPTGLGPKKMRSNAVVAVGTGNGILTLWDRGAWDDQQERINVAGGRSKKDGESLDAIVRVPDELGWGKKVIVGVGDGSLSIVDLKRREVQSVLKHDEVEGVSALTFDYQNRLISGGGRTVKVWAESGDDDLDEEEEEDGAEATGFKRPAESGSDSDDDSEDERPQKSSNKKQKKGKGNQARSVAFPGLD</sequence>
<evidence type="ECO:0000256" key="3">
    <source>
        <dbReference type="ARBA" id="ARBA00022737"/>
    </source>
</evidence>
<keyword evidence="2" id="KW-0853">WD repeat</keyword>
<evidence type="ECO:0000256" key="6">
    <source>
        <dbReference type="SAM" id="MobiDB-lite"/>
    </source>
</evidence>
<organism evidence="7 8">
    <name type="scientific">Cercophora samala</name>
    <dbReference type="NCBI Taxonomy" id="330535"/>
    <lineage>
        <taxon>Eukaryota</taxon>
        <taxon>Fungi</taxon>
        <taxon>Dikarya</taxon>
        <taxon>Ascomycota</taxon>
        <taxon>Pezizomycotina</taxon>
        <taxon>Sordariomycetes</taxon>
        <taxon>Sordariomycetidae</taxon>
        <taxon>Sordariales</taxon>
        <taxon>Lasiosphaeriaceae</taxon>
        <taxon>Cercophora</taxon>
    </lineage>
</organism>
<dbReference type="SMART" id="SM00320">
    <property type="entry name" value="WD40"/>
    <property type="match status" value="3"/>
</dbReference>
<dbReference type="InterPro" id="IPR001680">
    <property type="entry name" value="WD40_rpt"/>
</dbReference>
<dbReference type="AlphaFoldDB" id="A0AA39ZDT9"/>
<dbReference type="EMBL" id="JAULSY010000046">
    <property type="protein sequence ID" value="KAK0669141.1"/>
    <property type="molecule type" value="Genomic_DNA"/>
</dbReference>
<comment type="caution">
    <text evidence="7">The sequence shown here is derived from an EMBL/GenBank/DDBJ whole genome shotgun (WGS) entry which is preliminary data.</text>
</comment>
<feature type="region of interest" description="Disordered" evidence="6">
    <location>
        <begin position="353"/>
        <end position="414"/>
    </location>
</feature>
<keyword evidence="3" id="KW-0677">Repeat</keyword>
<comment type="similarity">
    <text evidence="1">Belongs to the WD repeat WDR55 family.</text>
</comment>
<dbReference type="PANTHER" id="PTHR44019">
    <property type="entry name" value="WD REPEAT-CONTAINING PROTEIN 55"/>
    <property type="match status" value="1"/>
</dbReference>
<evidence type="ECO:0000256" key="2">
    <source>
        <dbReference type="ARBA" id="ARBA00022574"/>
    </source>
</evidence>
<dbReference type="Proteomes" id="UP001174997">
    <property type="component" value="Unassembled WGS sequence"/>
</dbReference>
<feature type="compositionally biased region" description="Acidic residues" evidence="6">
    <location>
        <begin position="353"/>
        <end position="365"/>
    </location>
</feature>
<dbReference type="SUPFAM" id="SSF50978">
    <property type="entry name" value="WD40 repeat-like"/>
    <property type="match status" value="1"/>
</dbReference>
<proteinExistence type="inferred from homology"/>
<protein>
    <recommendedName>
        <fullName evidence="4">WD repeat-containing protein JIP5</fullName>
    </recommendedName>
    <alternativeName>
        <fullName evidence="5">WD repeat-containing protein jip5</fullName>
    </alternativeName>
</protein>
<feature type="region of interest" description="Disordered" evidence="6">
    <location>
        <begin position="38"/>
        <end position="62"/>
    </location>
</feature>
<evidence type="ECO:0000313" key="7">
    <source>
        <dbReference type="EMBL" id="KAK0669141.1"/>
    </source>
</evidence>